<organism evidence="2 3">
    <name type="scientific">Legionella antarctica</name>
    <dbReference type="NCBI Taxonomy" id="2708020"/>
    <lineage>
        <taxon>Bacteria</taxon>
        <taxon>Pseudomonadati</taxon>
        <taxon>Pseudomonadota</taxon>
        <taxon>Gammaproteobacteria</taxon>
        <taxon>Legionellales</taxon>
        <taxon>Legionellaceae</taxon>
        <taxon>Legionella</taxon>
    </lineage>
</organism>
<gene>
    <name evidence="2" type="ORF">TUM19329_29360</name>
</gene>
<accession>A0A6F8T7B9</accession>
<dbReference type="PANTHER" id="PTHR23026:SF123">
    <property type="entry name" value="NAD(P)H NITROREDUCTASE RV3131-RELATED"/>
    <property type="match status" value="1"/>
</dbReference>
<dbReference type="AlphaFoldDB" id="A0A6F8T7B9"/>
<dbReference type="PANTHER" id="PTHR23026">
    <property type="entry name" value="NADPH NITROREDUCTASE"/>
    <property type="match status" value="1"/>
</dbReference>
<sequence>MKSSPIENEKKTVDIMDAIYNRRAVRNYLPTEVSSDLIHILLDAAMQAPTALHEEPRAFAVIQQKELLNRLSASCKVELHNQTDKLASEQRKRILGVVEKKDYNVFYNASTLIVIYSTYTGPFVTAECWLAAENLMLTAYAKGLGSCVIGFSLPALNLPEWKQELGIPDDMIAQASVIIGWPAEKTLAPEHQSPTILSWK</sequence>
<dbReference type="Pfam" id="PF00881">
    <property type="entry name" value="Nitroreductase"/>
    <property type="match status" value="1"/>
</dbReference>
<dbReference type="EMBL" id="AP022839">
    <property type="protein sequence ID" value="BCA96575.1"/>
    <property type="molecule type" value="Genomic_DNA"/>
</dbReference>
<name>A0A6F8T7B9_9GAMM</name>
<dbReference type="RefSeq" id="WP_173237851.1">
    <property type="nucleotide sequence ID" value="NZ_AP022839.1"/>
</dbReference>
<dbReference type="Proteomes" id="UP000502894">
    <property type="component" value="Chromosome"/>
</dbReference>
<dbReference type="KEGG" id="lant:TUM19329_29360"/>
<feature type="domain" description="Nitroreductase" evidence="1">
    <location>
        <begin position="19"/>
        <end position="181"/>
    </location>
</feature>
<dbReference type="InterPro" id="IPR029479">
    <property type="entry name" value="Nitroreductase"/>
</dbReference>
<reference evidence="2" key="1">
    <citation type="journal article" date="2020" name="Microbiol. Resour. Announc.">
        <title>Complete Genome Sequence of Novel Psychrotolerant Legionella Strain TUM19329, Isolated from Antarctic Lake Sediment.</title>
        <authorList>
            <person name="Shimada S."/>
            <person name="Nakai R."/>
            <person name="Aoki K."/>
            <person name="Shimoeda N."/>
            <person name="Ohno G."/>
            <person name="Miyazaki Y."/>
            <person name="Kudoh S."/>
            <person name="Imura S."/>
            <person name="Watanabe K."/>
            <person name="Ishii Y."/>
            <person name="Tateda K."/>
        </authorList>
    </citation>
    <scope>NUCLEOTIDE SEQUENCE [LARGE SCALE GENOMIC DNA]</scope>
    <source>
        <strain evidence="2">TUM19329</strain>
    </source>
</reference>
<dbReference type="InterPro" id="IPR050627">
    <property type="entry name" value="Nitroreductase/BluB"/>
</dbReference>
<keyword evidence="3" id="KW-1185">Reference proteome</keyword>
<evidence type="ECO:0000313" key="2">
    <source>
        <dbReference type="EMBL" id="BCA96575.1"/>
    </source>
</evidence>
<evidence type="ECO:0000259" key="1">
    <source>
        <dbReference type="Pfam" id="PF00881"/>
    </source>
</evidence>
<evidence type="ECO:0000313" key="3">
    <source>
        <dbReference type="Proteomes" id="UP000502894"/>
    </source>
</evidence>
<protein>
    <submittedName>
        <fullName evidence="2">Nitroreductase</fullName>
    </submittedName>
</protein>
<proteinExistence type="predicted"/>
<dbReference type="InterPro" id="IPR000415">
    <property type="entry name" value="Nitroreductase-like"/>
</dbReference>
<dbReference type="Gene3D" id="3.40.109.10">
    <property type="entry name" value="NADH Oxidase"/>
    <property type="match status" value="1"/>
</dbReference>
<dbReference type="GO" id="GO:0016491">
    <property type="term" value="F:oxidoreductase activity"/>
    <property type="evidence" value="ECO:0007669"/>
    <property type="project" value="InterPro"/>
</dbReference>
<dbReference type="SUPFAM" id="SSF55469">
    <property type="entry name" value="FMN-dependent nitroreductase-like"/>
    <property type="match status" value="1"/>
</dbReference>